<feature type="transmembrane region" description="Helical" evidence="10">
    <location>
        <begin position="360"/>
        <end position="380"/>
    </location>
</feature>
<dbReference type="EC" id="2.7.11.1" evidence="1"/>
<dbReference type="InterPro" id="IPR008271">
    <property type="entry name" value="Ser/Thr_kinase_AS"/>
</dbReference>
<keyword evidence="10" id="KW-0812">Transmembrane</keyword>
<evidence type="ECO:0000259" key="12">
    <source>
        <dbReference type="PROSITE" id="PS51178"/>
    </source>
</evidence>
<evidence type="ECO:0000259" key="11">
    <source>
        <dbReference type="PROSITE" id="PS50011"/>
    </source>
</evidence>
<feature type="domain" description="PASTA" evidence="12">
    <location>
        <begin position="383"/>
        <end position="449"/>
    </location>
</feature>
<keyword evidence="14" id="KW-1185">Reference proteome</keyword>
<dbReference type="PANTHER" id="PTHR43289">
    <property type="entry name" value="MITOGEN-ACTIVATED PROTEIN KINASE KINASE KINASE 20-RELATED"/>
    <property type="match status" value="1"/>
</dbReference>
<comment type="caution">
    <text evidence="13">The sequence shown here is derived from an EMBL/GenBank/DDBJ whole genome shotgun (WGS) entry which is preliminary data.</text>
</comment>
<accession>A0A840WJ64</accession>
<evidence type="ECO:0000256" key="5">
    <source>
        <dbReference type="ARBA" id="ARBA00022777"/>
    </source>
</evidence>
<evidence type="ECO:0000256" key="6">
    <source>
        <dbReference type="ARBA" id="ARBA00022840"/>
    </source>
</evidence>
<name>A0A840WJ64_9ACTN</name>
<dbReference type="InterPro" id="IPR000719">
    <property type="entry name" value="Prot_kinase_dom"/>
</dbReference>
<dbReference type="Gene3D" id="3.30.200.20">
    <property type="entry name" value="Phosphorylase Kinase, domain 1"/>
    <property type="match status" value="1"/>
</dbReference>
<proteinExistence type="predicted"/>
<comment type="catalytic activity">
    <reaction evidence="7">
        <text>L-threonyl-[protein] + ATP = O-phospho-L-threonyl-[protein] + ADP + H(+)</text>
        <dbReference type="Rhea" id="RHEA:46608"/>
        <dbReference type="Rhea" id="RHEA-COMP:11060"/>
        <dbReference type="Rhea" id="RHEA-COMP:11605"/>
        <dbReference type="ChEBI" id="CHEBI:15378"/>
        <dbReference type="ChEBI" id="CHEBI:30013"/>
        <dbReference type="ChEBI" id="CHEBI:30616"/>
        <dbReference type="ChEBI" id="CHEBI:61977"/>
        <dbReference type="ChEBI" id="CHEBI:456216"/>
        <dbReference type="EC" id="2.7.11.1"/>
    </reaction>
</comment>
<dbReference type="PROSITE" id="PS00108">
    <property type="entry name" value="PROTEIN_KINASE_ST"/>
    <property type="match status" value="1"/>
</dbReference>
<dbReference type="CDD" id="cd14014">
    <property type="entry name" value="STKc_PknB_like"/>
    <property type="match status" value="1"/>
</dbReference>
<feature type="domain" description="PASTA" evidence="12">
    <location>
        <begin position="450"/>
        <end position="516"/>
    </location>
</feature>
<reference evidence="13 14" key="1">
    <citation type="submission" date="2020-08" db="EMBL/GenBank/DDBJ databases">
        <title>Sequencing the genomes of 1000 actinobacteria strains.</title>
        <authorList>
            <person name="Klenk H.-P."/>
        </authorList>
    </citation>
    <scope>NUCLEOTIDE SEQUENCE [LARGE SCALE GENOMIC DNA]</scope>
    <source>
        <strain evidence="13 14">DSM 44598</strain>
    </source>
</reference>
<dbReference type="Pfam" id="PF00069">
    <property type="entry name" value="Pkinase"/>
    <property type="match status" value="1"/>
</dbReference>
<dbReference type="CDD" id="cd06577">
    <property type="entry name" value="PASTA_pknB"/>
    <property type="match status" value="4"/>
</dbReference>
<evidence type="ECO:0000256" key="8">
    <source>
        <dbReference type="ARBA" id="ARBA00048679"/>
    </source>
</evidence>
<gene>
    <name evidence="13" type="ORF">HNR07_002864</name>
</gene>
<evidence type="ECO:0000256" key="1">
    <source>
        <dbReference type="ARBA" id="ARBA00012513"/>
    </source>
</evidence>
<feature type="compositionally biased region" description="Polar residues" evidence="9">
    <location>
        <begin position="560"/>
        <end position="570"/>
    </location>
</feature>
<feature type="region of interest" description="Disordered" evidence="9">
    <location>
        <begin position="550"/>
        <end position="572"/>
    </location>
</feature>
<dbReference type="GO" id="GO:0045717">
    <property type="term" value="P:negative regulation of fatty acid biosynthetic process"/>
    <property type="evidence" value="ECO:0007669"/>
    <property type="project" value="UniProtKB-ARBA"/>
</dbReference>
<dbReference type="Proteomes" id="UP000579647">
    <property type="component" value="Unassembled WGS sequence"/>
</dbReference>
<evidence type="ECO:0000256" key="4">
    <source>
        <dbReference type="ARBA" id="ARBA00022741"/>
    </source>
</evidence>
<dbReference type="Gene3D" id="3.30.10.20">
    <property type="match status" value="4"/>
</dbReference>
<dbReference type="SMART" id="SM00220">
    <property type="entry name" value="S_TKc"/>
    <property type="match status" value="1"/>
</dbReference>
<sequence>MTTSDPLVGATLDRRYFVESRIAGGGMATVYVAHDLRLDRRLALKVMHPSLAQDPTFVQRFINEAHSVAKLSHPNVVQVFDQGEDQGHVFLAMEYVPGQTLRDLLKDRGRLAPKQALNFMASVLAALGAAHQAGMVHRDVKPENVLISKDGRVKVADFGLARAVEQSNQGLTRTGTLMGTAAYLAPEQIEKGVADARSDVYAAGIMLYELLTGGQPHTGETPIAIAYQHVNEDVPRPSHFLPNLPAEVDALVTKATERDPKYRPSNAGQYLAKVLDVLRTLPDTVTGAAAGAPLAPVAPQANSAATMTAPQLIAGGAGPGTENATMVVDMNGADLPPVEYDDEYDDYPEGGGSWFSRNRMLVVGAAVMALVVGVAGWWFLIGQFESVPDVVGLGPEAASEQIRGAGLVFELSDETVYSDEAEAGQVGRTDPEAGERLSPSDEVTVFLSKGPQEVSMPNLVGDDFANAVKALEDLGFDEGNIVQEKQDSPDNAPGEVLATSPEAGAEADREGTVTLTVSSGIPVPSLAGETREDAEETLSDLGLTVEVVEEESESIDEGTVISQSPDTGTNVGPGATVTLTVSSGPPEVEIPDVVGDSIRDARDALEDAGFEVEVERIFGGRRIGHQSHTGTAPEGTKIKITATPGGIGLGDLDDDDDDDRRGNGNGNGNGNGRGNN</sequence>
<dbReference type="SUPFAM" id="SSF56112">
    <property type="entry name" value="Protein kinase-like (PK-like)"/>
    <property type="match status" value="1"/>
</dbReference>
<dbReference type="PANTHER" id="PTHR43289:SF34">
    <property type="entry name" value="SERINE_THREONINE-PROTEIN KINASE YBDM-RELATED"/>
    <property type="match status" value="1"/>
</dbReference>
<keyword evidence="6" id="KW-0067">ATP-binding</keyword>
<feature type="domain" description="Protein kinase" evidence="11">
    <location>
        <begin position="16"/>
        <end position="275"/>
    </location>
</feature>
<evidence type="ECO:0000313" key="13">
    <source>
        <dbReference type="EMBL" id="MBB5491727.1"/>
    </source>
</evidence>
<keyword evidence="2" id="KW-0723">Serine/threonine-protein kinase</keyword>
<feature type="compositionally biased region" description="Gly residues" evidence="9">
    <location>
        <begin position="663"/>
        <end position="676"/>
    </location>
</feature>
<keyword evidence="10" id="KW-0472">Membrane</keyword>
<dbReference type="NCBIfam" id="NF033483">
    <property type="entry name" value="PknB_PASTA_kin"/>
    <property type="match status" value="1"/>
</dbReference>
<evidence type="ECO:0000313" key="14">
    <source>
        <dbReference type="Proteomes" id="UP000579647"/>
    </source>
</evidence>
<dbReference type="EMBL" id="JACHDO010000001">
    <property type="protein sequence ID" value="MBB5491727.1"/>
    <property type="molecule type" value="Genomic_DNA"/>
</dbReference>
<feature type="domain" description="PASTA" evidence="12">
    <location>
        <begin position="584"/>
        <end position="644"/>
    </location>
</feature>
<feature type="region of interest" description="Disordered" evidence="9">
    <location>
        <begin position="483"/>
        <end position="510"/>
    </location>
</feature>
<dbReference type="InterPro" id="IPR011009">
    <property type="entry name" value="Kinase-like_dom_sf"/>
</dbReference>
<keyword evidence="10" id="KW-1133">Transmembrane helix</keyword>
<dbReference type="SMART" id="SM00740">
    <property type="entry name" value="PASTA"/>
    <property type="match status" value="4"/>
</dbReference>
<dbReference type="SUPFAM" id="SSF54184">
    <property type="entry name" value="Penicillin-binding protein 2x (pbp-2x), c-terminal domain"/>
    <property type="match status" value="1"/>
</dbReference>
<keyword evidence="5 13" id="KW-0418">Kinase</keyword>
<dbReference type="PROSITE" id="PS50011">
    <property type="entry name" value="PROTEIN_KINASE_DOM"/>
    <property type="match status" value="1"/>
</dbReference>
<dbReference type="AlphaFoldDB" id="A0A840WJ64"/>
<evidence type="ECO:0000256" key="3">
    <source>
        <dbReference type="ARBA" id="ARBA00022679"/>
    </source>
</evidence>
<dbReference type="GO" id="GO:0004674">
    <property type="term" value="F:protein serine/threonine kinase activity"/>
    <property type="evidence" value="ECO:0007669"/>
    <property type="project" value="UniProtKB-KW"/>
</dbReference>
<keyword evidence="3 13" id="KW-0808">Transferase</keyword>
<protein>
    <recommendedName>
        <fullName evidence="1">non-specific serine/threonine protein kinase</fullName>
        <ecNumber evidence="1">2.7.11.1</ecNumber>
    </recommendedName>
</protein>
<keyword evidence="4" id="KW-0547">Nucleotide-binding</keyword>
<dbReference type="Pfam" id="PF03793">
    <property type="entry name" value="PASTA"/>
    <property type="match status" value="4"/>
</dbReference>
<dbReference type="FunFam" id="1.10.510.10:FF:000021">
    <property type="entry name" value="Serine/threonine protein kinase"/>
    <property type="match status" value="1"/>
</dbReference>
<dbReference type="GO" id="GO:0005524">
    <property type="term" value="F:ATP binding"/>
    <property type="evidence" value="ECO:0007669"/>
    <property type="project" value="UniProtKB-KW"/>
</dbReference>
<comment type="catalytic activity">
    <reaction evidence="8">
        <text>L-seryl-[protein] + ATP = O-phospho-L-seryl-[protein] + ADP + H(+)</text>
        <dbReference type="Rhea" id="RHEA:17989"/>
        <dbReference type="Rhea" id="RHEA-COMP:9863"/>
        <dbReference type="Rhea" id="RHEA-COMP:11604"/>
        <dbReference type="ChEBI" id="CHEBI:15378"/>
        <dbReference type="ChEBI" id="CHEBI:29999"/>
        <dbReference type="ChEBI" id="CHEBI:30616"/>
        <dbReference type="ChEBI" id="CHEBI:83421"/>
        <dbReference type="ChEBI" id="CHEBI:456216"/>
        <dbReference type="EC" id="2.7.11.1"/>
    </reaction>
</comment>
<evidence type="ECO:0000256" key="2">
    <source>
        <dbReference type="ARBA" id="ARBA00022527"/>
    </source>
</evidence>
<dbReference type="PROSITE" id="PS51178">
    <property type="entry name" value="PASTA"/>
    <property type="match status" value="4"/>
</dbReference>
<feature type="domain" description="PASTA" evidence="12">
    <location>
        <begin position="517"/>
        <end position="583"/>
    </location>
</feature>
<dbReference type="FunFam" id="3.30.200.20:FF:000035">
    <property type="entry name" value="Serine/threonine protein kinase Stk1"/>
    <property type="match status" value="1"/>
</dbReference>
<evidence type="ECO:0000256" key="10">
    <source>
        <dbReference type="SAM" id="Phobius"/>
    </source>
</evidence>
<feature type="region of interest" description="Disordered" evidence="9">
    <location>
        <begin position="623"/>
        <end position="676"/>
    </location>
</feature>
<organism evidence="13 14">
    <name type="scientific">Nocardiopsis metallicus</name>
    <dbReference type="NCBI Taxonomy" id="179819"/>
    <lineage>
        <taxon>Bacteria</taxon>
        <taxon>Bacillati</taxon>
        <taxon>Actinomycetota</taxon>
        <taxon>Actinomycetes</taxon>
        <taxon>Streptosporangiales</taxon>
        <taxon>Nocardiopsidaceae</taxon>
        <taxon>Nocardiopsis</taxon>
    </lineage>
</organism>
<evidence type="ECO:0000256" key="9">
    <source>
        <dbReference type="SAM" id="MobiDB-lite"/>
    </source>
</evidence>
<dbReference type="InterPro" id="IPR005543">
    <property type="entry name" value="PASTA_dom"/>
</dbReference>
<dbReference type="Gene3D" id="1.10.510.10">
    <property type="entry name" value="Transferase(Phosphotransferase) domain 1"/>
    <property type="match status" value="1"/>
</dbReference>
<evidence type="ECO:0000256" key="7">
    <source>
        <dbReference type="ARBA" id="ARBA00047899"/>
    </source>
</evidence>